<accession>A0A1D1UW18</accession>
<dbReference type="OrthoDB" id="123207at2759"/>
<comment type="caution">
    <text evidence="1">The sequence shown here is derived from an EMBL/GenBank/DDBJ whole genome shotgun (WGS) entry which is preliminary data.</text>
</comment>
<evidence type="ECO:0008006" key="3">
    <source>
        <dbReference type="Google" id="ProtNLM"/>
    </source>
</evidence>
<proteinExistence type="predicted"/>
<dbReference type="AlphaFoldDB" id="A0A1D1UW18"/>
<reference evidence="1 2" key="1">
    <citation type="journal article" date="2016" name="Nat. Commun.">
        <title>Extremotolerant tardigrade genome and improved radiotolerance of human cultured cells by tardigrade-unique protein.</title>
        <authorList>
            <person name="Hashimoto T."/>
            <person name="Horikawa D.D."/>
            <person name="Saito Y."/>
            <person name="Kuwahara H."/>
            <person name="Kozuka-Hata H."/>
            <person name="Shin-I T."/>
            <person name="Minakuchi Y."/>
            <person name="Ohishi K."/>
            <person name="Motoyama A."/>
            <person name="Aizu T."/>
            <person name="Enomoto A."/>
            <person name="Kondo K."/>
            <person name="Tanaka S."/>
            <person name="Hara Y."/>
            <person name="Koshikawa S."/>
            <person name="Sagara H."/>
            <person name="Miura T."/>
            <person name="Yokobori S."/>
            <person name="Miyagawa K."/>
            <person name="Suzuki Y."/>
            <person name="Kubo T."/>
            <person name="Oyama M."/>
            <person name="Kohara Y."/>
            <person name="Fujiyama A."/>
            <person name="Arakawa K."/>
            <person name="Katayama T."/>
            <person name="Toyoda A."/>
            <person name="Kunieda T."/>
        </authorList>
    </citation>
    <scope>NUCLEOTIDE SEQUENCE [LARGE SCALE GENOMIC DNA]</scope>
    <source>
        <strain evidence="1 2">YOKOZUNA-1</strain>
    </source>
</reference>
<dbReference type="Proteomes" id="UP000186922">
    <property type="component" value="Unassembled WGS sequence"/>
</dbReference>
<protein>
    <recommendedName>
        <fullName evidence="3">PiggyBac transposable element-derived protein domain-containing protein</fullName>
    </recommendedName>
</protein>
<gene>
    <name evidence="1" type="primary">RvY_03675-1</name>
    <name evidence="1" type="synonym">RvY_03675.1</name>
    <name evidence="1" type="ORF">RvY_03675</name>
</gene>
<evidence type="ECO:0000313" key="1">
    <source>
        <dbReference type="EMBL" id="GAU91417.1"/>
    </source>
</evidence>
<sequence>MSKSCFMEPCAARQLSGTFEFLCVDEQLFPLKGRCGFKQYIPTKPQALPSLLL</sequence>
<name>A0A1D1UW18_RAMVA</name>
<organism evidence="1 2">
    <name type="scientific">Ramazzottius varieornatus</name>
    <name type="common">Water bear</name>
    <name type="synonym">Tardigrade</name>
    <dbReference type="NCBI Taxonomy" id="947166"/>
    <lineage>
        <taxon>Eukaryota</taxon>
        <taxon>Metazoa</taxon>
        <taxon>Ecdysozoa</taxon>
        <taxon>Tardigrada</taxon>
        <taxon>Eutardigrada</taxon>
        <taxon>Parachela</taxon>
        <taxon>Hypsibioidea</taxon>
        <taxon>Ramazzottiidae</taxon>
        <taxon>Ramazzottius</taxon>
    </lineage>
</organism>
<keyword evidence="2" id="KW-1185">Reference proteome</keyword>
<dbReference type="EMBL" id="BDGG01000002">
    <property type="protein sequence ID" value="GAU91417.1"/>
    <property type="molecule type" value="Genomic_DNA"/>
</dbReference>
<evidence type="ECO:0000313" key="2">
    <source>
        <dbReference type="Proteomes" id="UP000186922"/>
    </source>
</evidence>